<name>A0A0C3S4A8_PHLG1</name>
<dbReference type="Proteomes" id="UP000053257">
    <property type="component" value="Unassembled WGS sequence"/>
</dbReference>
<evidence type="ECO:0000256" key="1">
    <source>
        <dbReference type="ARBA" id="ARBA00023002"/>
    </source>
</evidence>
<dbReference type="InterPro" id="IPR050129">
    <property type="entry name" value="Zn_alcohol_dh"/>
</dbReference>
<dbReference type="EMBL" id="KN840649">
    <property type="protein sequence ID" value="KIP02860.1"/>
    <property type="molecule type" value="Genomic_DNA"/>
</dbReference>
<dbReference type="SUPFAM" id="SSF51735">
    <property type="entry name" value="NAD(P)-binding Rossmann-fold domains"/>
    <property type="match status" value="1"/>
</dbReference>
<accession>A0A0C3S4A8</accession>
<protein>
    <recommendedName>
        <fullName evidence="4">Alcohol dehydrogenase-like C-terminal domain-containing protein</fullName>
    </recommendedName>
</protein>
<keyword evidence="1" id="KW-0560">Oxidoreductase</keyword>
<dbReference type="OrthoDB" id="1879366at2759"/>
<dbReference type="InterPro" id="IPR036291">
    <property type="entry name" value="NAD(P)-bd_dom_sf"/>
</dbReference>
<reference evidence="2 3" key="1">
    <citation type="journal article" date="2014" name="PLoS Genet.">
        <title>Analysis of the Phlebiopsis gigantea genome, transcriptome and secretome provides insight into its pioneer colonization strategies of wood.</title>
        <authorList>
            <person name="Hori C."/>
            <person name="Ishida T."/>
            <person name="Igarashi K."/>
            <person name="Samejima M."/>
            <person name="Suzuki H."/>
            <person name="Master E."/>
            <person name="Ferreira P."/>
            <person name="Ruiz-Duenas F.J."/>
            <person name="Held B."/>
            <person name="Canessa P."/>
            <person name="Larrondo L.F."/>
            <person name="Schmoll M."/>
            <person name="Druzhinina I.S."/>
            <person name="Kubicek C.P."/>
            <person name="Gaskell J.A."/>
            <person name="Kersten P."/>
            <person name="St John F."/>
            <person name="Glasner J."/>
            <person name="Sabat G."/>
            <person name="Splinter BonDurant S."/>
            <person name="Syed K."/>
            <person name="Yadav J."/>
            <person name="Mgbeahuruike A.C."/>
            <person name="Kovalchuk A."/>
            <person name="Asiegbu F.O."/>
            <person name="Lackner G."/>
            <person name="Hoffmeister D."/>
            <person name="Rencoret J."/>
            <person name="Gutierrez A."/>
            <person name="Sun H."/>
            <person name="Lindquist E."/>
            <person name="Barry K."/>
            <person name="Riley R."/>
            <person name="Grigoriev I.V."/>
            <person name="Henrissat B."/>
            <person name="Kues U."/>
            <person name="Berka R.M."/>
            <person name="Martinez A.T."/>
            <person name="Covert S.F."/>
            <person name="Blanchette R.A."/>
            <person name="Cullen D."/>
        </authorList>
    </citation>
    <scope>NUCLEOTIDE SEQUENCE [LARGE SCALE GENOMIC DNA]</scope>
    <source>
        <strain evidence="2 3">11061_1 CR5-6</strain>
    </source>
</reference>
<dbReference type="HOGENOM" id="CLU_1732142_0_0_1"/>
<evidence type="ECO:0000313" key="2">
    <source>
        <dbReference type="EMBL" id="KIP02860.1"/>
    </source>
</evidence>
<dbReference type="Gene3D" id="3.40.50.720">
    <property type="entry name" value="NAD(P)-binding Rossmann-like Domain"/>
    <property type="match status" value="1"/>
</dbReference>
<dbReference type="GO" id="GO:0016491">
    <property type="term" value="F:oxidoreductase activity"/>
    <property type="evidence" value="ECO:0007669"/>
    <property type="project" value="UniProtKB-KW"/>
</dbReference>
<dbReference type="Gene3D" id="3.90.180.10">
    <property type="entry name" value="Medium-chain alcohol dehydrogenases, catalytic domain"/>
    <property type="match status" value="1"/>
</dbReference>
<evidence type="ECO:0000313" key="3">
    <source>
        <dbReference type="Proteomes" id="UP000053257"/>
    </source>
</evidence>
<proteinExistence type="predicted"/>
<evidence type="ECO:0008006" key="4">
    <source>
        <dbReference type="Google" id="ProtNLM"/>
    </source>
</evidence>
<keyword evidence="3" id="KW-1185">Reference proteome</keyword>
<dbReference type="PANTHER" id="PTHR43401:SF4">
    <property type="entry name" value="D-ARABINOSE 1-DEHYDROGENASE (NADP(+))"/>
    <property type="match status" value="1"/>
</dbReference>
<organism evidence="2 3">
    <name type="scientific">Phlebiopsis gigantea (strain 11061_1 CR5-6)</name>
    <name type="common">White-rot fungus</name>
    <name type="synonym">Peniophora gigantea</name>
    <dbReference type="NCBI Taxonomy" id="745531"/>
    <lineage>
        <taxon>Eukaryota</taxon>
        <taxon>Fungi</taxon>
        <taxon>Dikarya</taxon>
        <taxon>Basidiomycota</taxon>
        <taxon>Agaricomycotina</taxon>
        <taxon>Agaricomycetes</taxon>
        <taxon>Polyporales</taxon>
        <taxon>Phanerochaetaceae</taxon>
        <taxon>Phlebiopsis</taxon>
    </lineage>
</organism>
<sequence length="151" mass="15870">MTIRATSVVPVPATQEQVPPSAVSASTDAVLTPYHAMKTRCRLQPEHTVLCLGIGGLGYNAVAIAKRALGVRCVVACDTREQALENAKEAGADYIATPADLLRALSTNRLVVDFACGGTIHLVGIDGRSLEVSPLAAMLKDFTIKASFYGT</sequence>
<gene>
    <name evidence="2" type="ORF">PHLGIDRAFT_122107</name>
</gene>
<dbReference type="AlphaFoldDB" id="A0A0C3S4A8"/>
<dbReference type="PANTHER" id="PTHR43401">
    <property type="entry name" value="L-THREONINE 3-DEHYDROGENASE"/>
    <property type="match status" value="1"/>
</dbReference>
<dbReference type="STRING" id="745531.A0A0C3S4A8"/>